<dbReference type="GO" id="GO:0046872">
    <property type="term" value="F:metal ion binding"/>
    <property type="evidence" value="ECO:0007669"/>
    <property type="project" value="UniProtKB-KW"/>
</dbReference>
<keyword evidence="3" id="KW-0408">Iron</keyword>
<protein>
    <submittedName>
        <fullName evidence="6">Radical SAM domain protein</fullName>
    </submittedName>
</protein>
<dbReference type="InterPro" id="IPR006638">
    <property type="entry name" value="Elp3/MiaA/NifB-like_rSAM"/>
</dbReference>
<dbReference type="Gene3D" id="3.20.20.70">
    <property type="entry name" value="Aldolase class I"/>
    <property type="match status" value="1"/>
</dbReference>
<keyword evidence="4" id="KW-0411">Iron-sulfur</keyword>
<dbReference type="NCBIfam" id="NF045646">
    <property type="entry name" value="rSAM_Se_TrsS"/>
    <property type="match status" value="1"/>
</dbReference>
<accession>A0A0E3M747</accession>
<evidence type="ECO:0000256" key="2">
    <source>
        <dbReference type="ARBA" id="ARBA00022723"/>
    </source>
</evidence>
<dbReference type="HOGENOM" id="CLU_023791_0_0_9"/>
<dbReference type="InterPro" id="IPR034474">
    <property type="entry name" value="Methyltransferase_Class_D"/>
</dbReference>
<dbReference type="InterPro" id="IPR007197">
    <property type="entry name" value="rSAM"/>
</dbReference>
<evidence type="ECO:0000313" key="6">
    <source>
        <dbReference type="EMBL" id="AKA70363.1"/>
    </source>
</evidence>
<dbReference type="Pfam" id="PF04055">
    <property type="entry name" value="Radical_SAM"/>
    <property type="match status" value="1"/>
</dbReference>
<keyword evidence="2" id="KW-0479">Metal-binding</keyword>
<dbReference type="AlphaFoldDB" id="A0A0E3M747"/>
<dbReference type="Pfam" id="PF23545">
    <property type="entry name" value="Zn_ribbon_HMPTM"/>
    <property type="match status" value="1"/>
</dbReference>
<name>A0A0E3M747_CLOSL</name>
<dbReference type="SUPFAM" id="SSF102114">
    <property type="entry name" value="Radical SAM enzymes"/>
    <property type="match status" value="1"/>
</dbReference>
<dbReference type="EMBL" id="CP009933">
    <property type="protein sequence ID" value="AKA70363.1"/>
    <property type="molecule type" value="Genomic_DNA"/>
</dbReference>
<evidence type="ECO:0000313" key="7">
    <source>
        <dbReference type="Proteomes" id="UP000033115"/>
    </source>
</evidence>
<dbReference type="InterPro" id="IPR058240">
    <property type="entry name" value="rSAM_sf"/>
</dbReference>
<feature type="domain" description="Radical SAM core" evidence="5">
    <location>
        <begin position="87"/>
        <end position="301"/>
    </location>
</feature>
<keyword evidence="1" id="KW-0949">S-adenosyl-L-methionine</keyword>
<dbReference type="Proteomes" id="UP000033115">
    <property type="component" value="Chromosome"/>
</dbReference>
<evidence type="ECO:0000256" key="1">
    <source>
        <dbReference type="ARBA" id="ARBA00022691"/>
    </source>
</evidence>
<dbReference type="SFLD" id="SFLDG01067">
    <property type="entry name" value="SPASM/twitch_domain_containing"/>
    <property type="match status" value="1"/>
</dbReference>
<dbReference type="CDD" id="cd01335">
    <property type="entry name" value="Radical_SAM"/>
    <property type="match status" value="1"/>
</dbReference>
<dbReference type="RefSeq" id="WP_029162569.1">
    <property type="nucleotide sequence ID" value="NZ_CP009933.1"/>
</dbReference>
<dbReference type="SFLD" id="SFLDG01100">
    <property type="entry name" value="methyltransferase_(Class_D)"/>
    <property type="match status" value="1"/>
</dbReference>
<dbReference type="PROSITE" id="PS51918">
    <property type="entry name" value="RADICAL_SAM"/>
    <property type="match status" value="1"/>
</dbReference>
<gene>
    <name evidence="6" type="ORF">CSCA_3238</name>
</gene>
<dbReference type="KEGG" id="csq:CSCA_3238"/>
<dbReference type="GO" id="GO:0003824">
    <property type="term" value="F:catalytic activity"/>
    <property type="evidence" value="ECO:0007669"/>
    <property type="project" value="InterPro"/>
</dbReference>
<sequence>MKNVISRTESLCPICLKKIEAEKVLEGSKVYMEKHCSDHGSFKTILWKGSIPMESWIRNKERAYIKKPYTKVEKGCPFDCGLCSEHRQHTCTALIEITERCNLKCKFCFADSYKDKEKDISIEKIKFMYERVLEASGACNIQLSGGEPTLRDDLPEIIELGINLGFKFIQLNTNGIRMAQDEEYTKKLKESGLSSIFLQFDGTNNIIYKKLRGSELLDIKMKAIENCKKYDIGVVLVPTVVPEVNVDNIGEIINFALNNIPTVRGVHFQPVSYFGRVPAIPKDEERITLPEIIENIEKQTEGKVKLDSMKPPGCENALCSFHGNYIYKNKSELINVTNNKSSCCCTNEKAEEGAKKAKEFVSRNWSFRKASDSNVKIKSNKVSSWDEILYSIRNYSFSISGMAFQDVWNVDLERVKDCCIHVVNSEGKLIPFCMYNITDANGNYIYRNCKVNTEDAK</sequence>
<evidence type="ECO:0000256" key="4">
    <source>
        <dbReference type="ARBA" id="ARBA00023014"/>
    </source>
</evidence>
<dbReference type="STRING" id="1548.CSCA_3238"/>
<dbReference type="InterPro" id="IPR056488">
    <property type="entry name" value="Zn_ribbon_HMPTM"/>
</dbReference>
<dbReference type="InterPro" id="IPR013785">
    <property type="entry name" value="Aldolase_TIM"/>
</dbReference>
<dbReference type="InterPro" id="IPR054698">
    <property type="entry name" value="rSAM_Se_TrsS"/>
</dbReference>
<organism evidence="6 7">
    <name type="scientific">Clostridium scatologenes</name>
    <dbReference type="NCBI Taxonomy" id="1548"/>
    <lineage>
        <taxon>Bacteria</taxon>
        <taxon>Bacillati</taxon>
        <taxon>Bacillota</taxon>
        <taxon>Clostridia</taxon>
        <taxon>Eubacteriales</taxon>
        <taxon>Clostridiaceae</taxon>
        <taxon>Clostridium</taxon>
    </lineage>
</organism>
<dbReference type="SFLD" id="SFLDS00029">
    <property type="entry name" value="Radical_SAM"/>
    <property type="match status" value="1"/>
</dbReference>
<dbReference type="SMART" id="SM00729">
    <property type="entry name" value="Elp3"/>
    <property type="match status" value="1"/>
</dbReference>
<dbReference type="PANTHER" id="PTHR43306:SF1">
    <property type="entry name" value="7,8-DIHYDRO-6-HYDROXYMETHYLPTERIN DIMETHYLTRANSFERASE"/>
    <property type="match status" value="1"/>
</dbReference>
<dbReference type="GO" id="GO:0051536">
    <property type="term" value="F:iron-sulfur cluster binding"/>
    <property type="evidence" value="ECO:0007669"/>
    <property type="project" value="UniProtKB-KW"/>
</dbReference>
<evidence type="ECO:0000259" key="5">
    <source>
        <dbReference type="PROSITE" id="PS51918"/>
    </source>
</evidence>
<evidence type="ECO:0000256" key="3">
    <source>
        <dbReference type="ARBA" id="ARBA00023004"/>
    </source>
</evidence>
<reference evidence="6 7" key="1">
    <citation type="journal article" date="2015" name="J. Biotechnol.">
        <title>Complete genome sequence of a malodorant-producing acetogen, Clostridium scatologenes ATCC 25775(T).</title>
        <authorList>
            <person name="Zhu Z."/>
            <person name="Guo T."/>
            <person name="Zheng H."/>
            <person name="Song T."/>
            <person name="Ouyang P."/>
            <person name="Xie J."/>
        </authorList>
    </citation>
    <scope>NUCLEOTIDE SEQUENCE [LARGE SCALE GENOMIC DNA]</scope>
    <source>
        <strain evidence="6 7">ATCC 25775</strain>
    </source>
</reference>
<keyword evidence="7" id="KW-1185">Reference proteome</keyword>
<dbReference type="PANTHER" id="PTHR43306">
    <property type="entry name" value="7,8-DIHYDRO-6-HYDROXYMETHYLPTERIN DIMETHYLTRANSFERASE"/>
    <property type="match status" value="1"/>
</dbReference>
<proteinExistence type="predicted"/>